<dbReference type="Proteomes" id="UP000316726">
    <property type="component" value="Chromosome 4"/>
</dbReference>
<keyword evidence="5" id="KW-0811">Translocation</keyword>
<keyword evidence="6" id="KW-0906">Nuclear pore complex</keyword>
<evidence type="ECO:0000256" key="5">
    <source>
        <dbReference type="ARBA" id="ARBA00023010"/>
    </source>
</evidence>
<evidence type="ECO:0000256" key="8">
    <source>
        <dbReference type="SAM" id="Coils"/>
    </source>
</evidence>
<dbReference type="Pfam" id="PF10168">
    <property type="entry name" value="Nup88"/>
    <property type="match status" value="1"/>
</dbReference>
<feature type="coiled-coil region" evidence="8">
    <location>
        <begin position="668"/>
        <end position="702"/>
    </location>
</feature>
<sequence>MKAEGCEFAFASAADVAEVTPKAWAEGLLNLGGPSSYSARRGHLYVIGKGGEICVLDVKQESRKRRDALGEAKEGAKESFEIDIAESGTRLVPEERLPEGFLATSVEASPISSPYEQRLAICGLVAPEGCSGTVSTALFLASVNPLQARRKAPKASTAKVERSEGNYSVRKIHDNFQGSEHLNVLKFLWHPKSANHLVALLENPLTHESFLHVYNVKDGEGEDLATPEQKFCLRASGHGLGYGMVKVKKEHRFVDFTFGTLSGWASQVAFLTTQSGDVFCLGPLRPFPSGSPQNGGSPSRQEGHDEGGELVTVPQLYGPLEACSRESDDEDGEAHLSAGGAAATSITCISAGSNCIVLLLSFRNGMIRCYVVMGDLRPEISEQNAYNDLLRMSASLNAVECADIQILLIDRIDGGENGRVVLDSIEPENFFLVQGKEVFRVSLCWLRSLSQWLMDLLDEEGGEVRDLDMPPPVVSKVYGGKGENITFGEMISNRIDPHIAFGVSKGRVCILQVQDLEVETSDSLRPSVSFDINSLECSTAEMDKWYDSLPLSDKEAELKWQKRAGSITMPLNEYLHDSITNLKEGYIERMHKTAKDLNERLKVLKDSGIEEIGRAKEIEKSLAQFNKGQKDSRDKIQETVEKQTMLMDKAKKVRELISISQVRLSAKEVSFSEELRDMEGACAQLEERIKKIKSQIQRGHTQALQKGSLTQYIRQLPKVRSILEEDAATVKRNIAKVFEIKKVLDSM</sequence>
<name>A0A5B8MJI0_9CHLO</name>
<dbReference type="EMBL" id="CP031037">
    <property type="protein sequence ID" value="QDZ20768.1"/>
    <property type="molecule type" value="Genomic_DNA"/>
</dbReference>
<evidence type="ECO:0000256" key="1">
    <source>
        <dbReference type="ARBA" id="ARBA00004567"/>
    </source>
</evidence>
<keyword evidence="10" id="KW-1185">Reference proteome</keyword>
<dbReference type="InterPro" id="IPR019321">
    <property type="entry name" value="Nucleoporin_Nup88"/>
</dbReference>
<dbReference type="GO" id="GO:0006406">
    <property type="term" value="P:mRNA export from nucleus"/>
    <property type="evidence" value="ECO:0007669"/>
    <property type="project" value="TreeGrafter"/>
</dbReference>
<dbReference type="GO" id="GO:0005643">
    <property type="term" value="C:nuclear pore"/>
    <property type="evidence" value="ECO:0007669"/>
    <property type="project" value="UniProtKB-SubCell"/>
</dbReference>
<comment type="subcellular location">
    <subcellularLocation>
        <location evidence="1">Nucleus</location>
        <location evidence="1">Nuclear pore complex</location>
    </subcellularLocation>
</comment>
<keyword evidence="8" id="KW-0175">Coiled coil</keyword>
<evidence type="ECO:0000256" key="2">
    <source>
        <dbReference type="ARBA" id="ARBA00022448"/>
    </source>
</evidence>
<keyword evidence="3" id="KW-0509">mRNA transport</keyword>
<evidence type="ECO:0000256" key="7">
    <source>
        <dbReference type="ARBA" id="ARBA00023242"/>
    </source>
</evidence>
<dbReference type="AlphaFoldDB" id="A0A5B8MJI0"/>
<keyword evidence="7" id="KW-0539">Nucleus</keyword>
<dbReference type="PANTHER" id="PTHR13257:SF0">
    <property type="entry name" value="NUCLEAR PORE COMPLEX PROTEIN NUP88"/>
    <property type="match status" value="1"/>
</dbReference>
<dbReference type="STRING" id="1764295.A0A5B8MJI0"/>
<keyword evidence="2" id="KW-0813">Transport</keyword>
<keyword evidence="4" id="KW-0653">Protein transport</keyword>
<organism evidence="9 10">
    <name type="scientific">Chloropicon primus</name>
    <dbReference type="NCBI Taxonomy" id="1764295"/>
    <lineage>
        <taxon>Eukaryota</taxon>
        <taxon>Viridiplantae</taxon>
        <taxon>Chlorophyta</taxon>
        <taxon>Chloropicophyceae</taxon>
        <taxon>Chloropicales</taxon>
        <taxon>Chloropicaceae</taxon>
        <taxon>Chloropicon</taxon>
    </lineage>
</organism>
<evidence type="ECO:0000313" key="10">
    <source>
        <dbReference type="Proteomes" id="UP000316726"/>
    </source>
</evidence>
<protein>
    <submittedName>
        <fullName evidence="9">Uncharacterized protein</fullName>
    </submittedName>
</protein>
<evidence type="ECO:0000256" key="6">
    <source>
        <dbReference type="ARBA" id="ARBA00023132"/>
    </source>
</evidence>
<proteinExistence type="predicted"/>
<dbReference type="PANTHER" id="PTHR13257">
    <property type="entry name" value="NUCLEOPORIN NUP84-RELATED"/>
    <property type="match status" value="1"/>
</dbReference>
<dbReference type="InterPro" id="IPR037700">
    <property type="entry name" value="NUP88/NUP82"/>
</dbReference>
<dbReference type="GO" id="GO:0000055">
    <property type="term" value="P:ribosomal large subunit export from nucleus"/>
    <property type="evidence" value="ECO:0007669"/>
    <property type="project" value="InterPro"/>
</dbReference>
<evidence type="ECO:0000313" key="9">
    <source>
        <dbReference type="EMBL" id="QDZ20768.1"/>
    </source>
</evidence>
<dbReference type="GO" id="GO:0017056">
    <property type="term" value="F:structural constituent of nuclear pore"/>
    <property type="evidence" value="ECO:0007669"/>
    <property type="project" value="InterPro"/>
</dbReference>
<evidence type="ECO:0000256" key="4">
    <source>
        <dbReference type="ARBA" id="ARBA00022927"/>
    </source>
</evidence>
<dbReference type="GO" id="GO:0000056">
    <property type="term" value="P:ribosomal small subunit export from nucleus"/>
    <property type="evidence" value="ECO:0007669"/>
    <property type="project" value="InterPro"/>
</dbReference>
<accession>A0A5B8MJI0</accession>
<dbReference type="GO" id="GO:0006606">
    <property type="term" value="P:protein import into nucleus"/>
    <property type="evidence" value="ECO:0007669"/>
    <property type="project" value="TreeGrafter"/>
</dbReference>
<reference evidence="9 10" key="1">
    <citation type="submission" date="2018-07" db="EMBL/GenBank/DDBJ databases">
        <title>The complete nuclear genome of the prasinophyte Chloropicon primus (CCMP1205).</title>
        <authorList>
            <person name="Pombert J.-F."/>
            <person name="Otis C."/>
            <person name="Turmel M."/>
            <person name="Lemieux C."/>
        </authorList>
    </citation>
    <scope>NUCLEOTIDE SEQUENCE [LARGE SCALE GENOMIC DNA]</scope>
    <source>
        <strain evidence="9 10">CCMP1205</strain>
    </source>
</reference>
<gene>
    <name evidence="9" type="ORF">A3770_04p32860</name>
</gene>
<evidence type="ECO:0000256" key="3">
    <source>
        <dbReference type="ARBA" id="ARBA00022816"/>
    </source>
</evidence>